<dbReference type="Pfam" id="PF03417">
    <property type="entry name" value="AAT"/>
    <property type="match status" value="1"/>
</dbReference>
<dbReference type="PANTHER" id="PTHR35190">
    <property type="entry name" value="PROTEIN DCD1B"/>
    <property type="match status" value="1"/>
</dbReference>
<dbReference type="EMBL" id="FPHF01000095">
    <property type="protein sequence ID" value="SFV67354.1"/>
    <property type="molecule type" value="Genomic_DNA"/>
</dbReference>
<protein>
    <recommendedName>
        <fullName evidence="1">Peptidase C45 hydrolase domain-containing protein</fullName>
    </recommendedName>
</protein>
<proteinExistence type="predicted"/>
<reference evidence="2" key="1">
    <citation type="submission" date="2016-10" db="EMBL/GenBank/DDBJ databases">
        <authorList>
            <person name="de Groot N.N."/>
        </authorList>
    </citation>
    <scope>NUCLEOTIDE SEQUENCE</scope>
</reference>
<evidence type="ECO:0000259" key="1">
    <source>
        <dbReference type="Pfam" id="PF03417"/>
    </source>
</evidence>
<dbReference type="Gene3D" id="3.60.60.10">
    <property type="entry name" value="Penicillin V Acylase, Chain A"/>
    <property type="match status" value="1"/>
</dbReference>
<feature type="domain" description="Peptidase C45 hydrolase" evidence="1">
    <location>
        <begin position="10"/>
        <end position="189"/>
    </location>
</feature>
<organism evidence="2">
    <name type="scientific">hydrothermal vent metagenome</name>
    <dbReference type="NCBI Taxonomy" id="652676"/>
    <lineage>
        <taxon>unclassified sequences</taxon>
        <taxon>metagenomes</taxon>
        <taxon>ecological metagenomes</taxon>
    </lineage>
</organism>
<evidence type="ECO:0000313" key="2">
    <source>
        <dbReference type="EMBL" id="SFV67354.1"/>
    </source>
</evidence>
<dbReference type="PANTHER" id="PTHR35190:SF2">
    <property type="entry name" value="PROTEIN DCD1B"/>
    <property type="match status" value="1"/>
</dbReference>
<dbReference type="AlphaFoldDB" id="A0A1W1CNK9"/>
<name>A0A1W1CNK9_9ZZZZ</name>
<accession>A0A1W1CNK9</accession>
<dbReference type="InterPro" id="IPR047803">
    <property type="entry name" value="DCD1A/B-like"/>
</dbReference>
<gene>
    <name evidence="2" type="ORF">MNB_SM-4-215</name>
</gene>
<dbReference type="InterPro" id="IPR005079">
    <property type="entry name" value="Peptidase_C45_hydrolase"/>
</dbReference>
<sequence length="253" mass="28785">MMTQYNASIYETMDGCGIGIFTRLLLTHANNLDEAIQTFYDNPRCTGIAYHCADAHAKKAAVVETSAKMVTVRYPMGDNTRLWQANDSICYPGYQGYSGYNMVYDQQLVYELEDVSSIEKYLQSQKDPYNFIVPAPCRFERYDYLLNEHYGAINADIAIEIMTDRYDPYTKKIRPKIATSYTNNILATISAKYPQEVFTNGPNGEFKAGVANLWSLVSYPASGDFWLAIEDFPANQGNYHKFNLFSLLKIKSD</sequence>